<dbReference type="EMBL" id="BAAFJT010000016">
    <property type="protein sequence ID" value="GAB0196789.1"/>
    <property type="molecule type" value="Genomic_DNA"/>
</dbReference>
<evidence type="ECO:0000256" key="2">
    <source>
        <dbReference type="ARBA" id="ARBA00004370"/>
    </source>
</evidence>
<evidence type="ECO:0000256" key="5">
    <source>
        <dbReference type="ARBA" id="ARBA00023136"/>
    </source>
</evidence>
<dbReference type="Pfam" id="PF15196">
    <property type="entry name" value="Harakiri"/>
    <property type="match status" value="1"/>
</dbReference>
<evidence type="ECO:0000256" key="1">
    <source>
        <dbReference type="ARBA" id="ARBA00004173"/>
    </source>
</evidence>
<comment type="subcellular location">
    <subcellularLocation>
        <location evidence="2">Membrane</location>
    </subcellularLocation>
    <subcellularLocation>
        <location evidence="1">Mitochondrion</location>
    </subcellularLocation>
</comment>
<protein>
    <submittedName>
        <fullName evidence="7">Uncharacterized protein</fullName>
    </submittedName>
</protein>
<evidence type="ECO:0000313" key="7">
    <source>
        <dbReference type="EMBL" id="GAB0196789.1"/>
    </source>
</evidence>
<dbReference type="GO" id="GO:0006915">
    <property type="term" value="P:apoptotic process"/>
    <property type="evidence" value="ECO:0007669"/>
    <property type="project" value="UniProtKB-KW"/>
</dbReference>
<dbReference type="InterPro" id="IPR017249">
    <property type="entry name" value="Apoptosis_activator_harakiri"/>
</dbReference>
<keyword evidence="6" id="KW-1133">Transmembrane helix</keyword>
<evidence type="ECO:0000313" key="8">
    <source>
        <dbReference type="Proteomes" id="UP001623348"/>
    </source>
</evidence>
<dbReference type="AlphaFoldDB" id="A0ABC9XGQ5"/>
<keyword evidence="8" id="KW-1185">Reference proteome</keyword>
<accession>A0ABC9XGQ5</accession>
<evidence type="ECO:0000256" key="3">
    <source>
        <dbReference type="ARBA" id="ARBA00022703"/>
    </source>
</evidence>
<dbReference type="PANTHER" id="PTHR15056:SF0">
    <property type="entry name" value="ACTIVATOR OF APOPTOSIS HARAKIRI"/>
    <property type="match status" value="1"/>
</dbReference>
<sequence length="87" mass="9133">MCPCALHGGPPAPCPCSPGRAARPSAAARLVAARLRRLGDELEQRAARRKARGRGPSAGRRLAAVVCLLCALTPAAALAWLIRRRSL</sequence>
<keyword evidence="3" id="KW-0053">Apoptosis</keyword>
<gene>
    <name evidence="7" type="ORF">GRJ2_002144200</name>
</gene>
<dbReference type="PANTHER" id="PTHR15056">
    <property type="entry name" value="ACTIVATOR OF APOPTOSIS HARAKIRI"/>
    <property type="match status" value="1"/>
</dbReference>
<keyword evidence="6" id="KW-0812">Transmembrane</keyword>
<dbReference type="PROSITE" id="PS01259">
    <property type="entry name" value="BH3"/>
    <property type="match status" value="1"/>
</dbReference>
<proteinExistence type="predicted"/>
<dbReference type="Proteomes" id="UP001623348">
    <property type="component" value="Unassembled WGS sequence"/>
</dbReference>
<feature type="transmembrane region" description="Helical" evidence="6">
    <location>
        <begin position="62"/>
        <end position="82"/>
    </location>
</feature>
<organism evidence="7 8">
    <name type="scientific">Grus japonensis</name>
    <name type="common">Japanese crane</name>
    <name type="synonym">Red-crowned crane</name>
    <dbReference type="NCBI Taxonomy" id="30415"/>
    <lineage>
        <taxon>Eukaryota</taxon>
        <taxon>Metazoa</taxon>
        <taxon>Chordata</taxon>
        <taxon>Craniata</taxon>
        <taxon>Vertebrata</taxon>
        <taxon>Euteleostomi</taxon>
        <taxon>Archelosauria</taxon>
        <taxon>Archosauria</taxon>
        <taxon>Dinosauria</taxon>
        <taxon>Saurischia</taxon>
        <taxon>Theropoda</taxon>
        <taxon>Coelurosauria</taxon>
        <taxon>Aves</taxon>
        <taxon>Neognathae</taxon>
        <taxon>Neoaves</taxon>
        <taxon>Gruiformes</taxon>
        <taxon>Gruidae</taxon>
        <taxon>Grus</taxon>
    </lineage>
</organism>
<evidence type="ECO:0000256" key="4">
    <source>
        <dbReference type="ARBA" id="ARBA00023128"/>
    </source>
</evidence>
<dbReference type="GO" id="GO:0016020">
    <property type="term" value="C:membrane"/>
    <property type="evidence" value="ECO:0007669"/>
    <property type="project" value="UniProtKB-SubCell"/>
</dbReference>
<comment type="caution">
    <text evidence="7">The sequence shown here is derived from an EMBL/GenBank/DDBJ whole genome shotgun (WGS) entry which is preliminary data.</text>
</comment>
<evidence type="ECO:0000256" key="6">
    <source>
        <dbReference type="SAM" id="Phobius"/>
    </source>
</evidence>
<dbReference type="InterPro" id="IPR020728">
    <property type="entry name" value="Bcl2_BH3_motif_CS"/>
</dbReference>
<keyword evidence="5 6" id="KW-0472">Membrane</keyword>
<reference evidence="7 8" key="1">
    <citation type="submission" date="2024-06" db="EMBL/GenBank/DDBJ databases">
        <title>The draft genome of Grus japonensis, version 3.</title>
        <authorList>
            <person name="Nabeshima K."/>
            <person name="Suzuki S."/>
            <person name="Onuma M."/>
        </authorList>
    </citation>
    <scope>NUCLEOTIDE SEQUENCE [LARGE SCALE GENOMIC DNA]</scope>
    <source>
        <strain evidence="7 8">451A</strain>
    </source>
</reference>
<keyword evidence="4" id="KW-0496">Mitochondrion</keyword>
<name>A0ABC9XGQ5_GRUJA</name>
<dbReference type="GO" id="GO:0005739">
    <property type="term" value="C:mitochondrion"/>
    <property type="evidence" value="ECO:0007669"/>
    <property type="project" value="UniProtKB-SubCell"/>
</dbReference>